<name>A0A0F9Q235_9ZZZZ</name>
<proteinExistence type="predicted"/>
<sequence length="368" mass="40239">MSTQATTATGVGPPVMGEFARKVFDQEPAVALELVLAENERIRMESRNNAEVEVSSDGYKVTNLGGIYRLGELYSRSCMVPDAFRGKPADCAIGVQLAMRWGIDPFMLFQKMYVVHGKPSIESQLAIALANAAGVFTTRIAYRMEGTVDSDDRRCVAYATMDDTNQVVEEMVSVAIAKKMGWWAKKDSLWPKMTDLMLKYRAAMWLIRTNAPEVLMGFLSKEEAVDVAAGRVSDTPAAQPRSLDDLADRLATPSTAQPVADPSASAATDDSSGSETTDAGDQFRLLEEYRELITGAESILRTGEIENGARKNPALTQETLERLRELCLEHVEAIRSKRGKGSKKSPPPIDSPEALAEAEADPHSKIPY</sequence>
<evidence type="ECO:0000256" key="1">
    <source>
        <dbReference type="SAM" id="MobiDB-lite"/>
    </source>
</evidence>
<accession>A0A0F9Q235</accession>
<feature type="compositionally biased region" description="Low complexity" evidence="1">
    <location>
        <begin position="260"/>
        <end position="280"/>
    </location>
</feature>
<reference evidence="2" key="1">
    <citation type="journal article" date="2015" name="Nature">
        <title>Complex archaea that bridge the gap between prokaryotes and eukaryotes.</title>
        <authorList>
            <person name="Spang A."/>
            <person name="Saw J.H."/>
            <person name="Jorgensen S.L."/>
            <person name="Zaremba-Niedzwiedzka K."/>
            <person name="Martijn J."/>
            <person name="Lind A.E."/>
            <person name="van Eijk R."/>
            <person name="Schleper C."/>
            <person name="Guy L."/>
            <person name="Ettema T.J."/>
        </authorList>
    </citation>
    <scope>NUCLEOTIDE SEQUENCE</scope>
</reference>
<evidence type="ECO:0008006" key="3">
    <source>
        <dbReference type="Google" id="ProtNLM"/>
    </source>
</evidence>
<evidence type="ECO:0000313" key="2">
    <source>
        <dbReference type="EMBL" id="KKN36574.1"/>
    </source>
</evidence>
<dbReference type="EMBL" id="LAZR01001957">
    <property type="protein sequence ID" value="KKN36574.1"/>
    <property type="molecule type" value="Genomic_DNA"/>
</dbReference>
<protein>
    <recommendedName>
        <fullName evidence="3">RecT family protein</fullName>
    </recommendedName>
</protein>
<gene>
    <name evidence="2" type="ORF">LCGC14_0772440</name>
</gene>
<organism evidence="2">
    <name type="scientific">marine sediment metagenome</name>
    <dbReference type="NCBI Taxonomy" id="412755"/>
    <lineage>
        <taxon>unclassified sequences</taxon>
        <taxon>metagenomes</taxon>
        <taxon>ecological metagenomes</taxon>
    </lineage>
</organism>
<feature type="region of interest" description="Disordered" evidence="1">
    <location>
        <begin position="334"/>
        <end position="368"/>
    </location>
</feature>
<comment type="caution">
    <text evidence="2">The sequence shown here is derived from an EMBL/GenBank/DDBJ whole genome shotgun (WGS) entry which is preliminary data.</text>
</comment>
<dbReference type="AlphaFoldDB" id="A0A0F9Q235"/>
<feature type="region of interest" description="Disordered" evidence="1">
    <location>
        <begin position="254"/>
        <end position="281"/>
    </location>
</feature>